<gene>
    <name evidence="3" type="ORF">Krac_6329</name>
</gene>
<dbReference type="PANTHER" id="PTHR24320:SF274">
    <property type="entry name" value="CHAIN DEHYDROGENASE, PUTATIVE (AFU_ORTHOLOGUE AFUA_4G00440)-RELATED"/>
    <property type="match status" value="1"/>
</dbReference>
<dbReference type="PRINTS" id="PR00081">
    <property type="entry name" value="GDHRDH"/>
</dbReference>
<dbReference type="InterPro" id="IPR002347">
    <property type="entry name" value="SDR_fam"/>
</dbReference>
<proteinExistence type="inferred from homology"/>
<dbReference type="PANTHER" id="PTHR24320">
    <property type="entry name" value="RETINOL DEHYDROGENASE"/>
    <property type="match status" value="1"/>
</dbReference>
<dbReference type="eggNOG" id="COG1028">
    <property type="taxonomic scope" value="Bacteria"/>
</dbReference>
<evidence type="ECO:0000256" key="1">
    <source>
        <dbReference type="ARBA" id="ARBA00006484"/>
    </source>
</evidence>
<keyword evidence="2" id="KW-0560">Oxidoreductase</keyword>
<dbReference type="Proteomes" id="UP000004508">
    <property type="component" value="Unassembled WGS sequence"/>
</dbReference>
<dbReference type="STRING" id="485913.Krac_6329"/>
<dbReference type="OrthoDB" id="9803333at2"/>
<dbReference type="Gene3D" id="3.40.50.720">
    <property type="entry name" value="NAD(P)-binding Rossmann-like Domain"/>
    <property type="match status" value="1"/>
</dbReference>
<accession>D6TYT6</accession>
<evidence type="ECO:0000256" key="2">
    <source>
        <dbReference type="ARBA" id="ARBA00023002"/>
    </source>
</evidence>
<reference evidence="3 4" key="1">
    <citation type="journal article" date="2011" name="Stand. Genomic Sci.">
        <title>Non-contiguous finished genome sequence and contextual data of the filamentous soil bacterium Ktedonobacter racemifer type strain (SOSP1-21).</title>
        <authorList>
            <person name="Chang Y.J."/>
            <person name="Land M."/>
            <person name="Hauser L."/>
            <person name="Chertkov O."/>
            <person name="Del Rio T.G."/>
            <person name="Nolan M."/>
            <person name="Copeland A."/>
            <person name="Tice H."/>
            <person name="Cheng J.F."/>
            <person name="Lucas S."/>
            <person name="Han C."/>
            <person name="Goodwin L."/>
            <person name="Pitluck S."/>
            <person name="Ivanova N."/>
            <person name="Ovchinikova G."/>
            <person name="Pati A."/>
            <person name="Chen A."/>
            <person name="Palaniappan K."/>
            <person name="Mavromatis K."/>
            <person name="Liolios K."/>
            <person name="Brettin T."/>
            <person name="Fiebig A."/>
            <person name="Rohde M."/>
            <person name="Abt B."/>
            <person name="Goker M."/>
            <person name="Detter J.C."/>
            <person name="Woyke T."/>
            <person name="Bristow J."/>
            <person name="Eisen J.A."/>
            <person name="Markowitz V."/>
            <person name="Hugenholtz P."/>
            <person name="Kyrpides N.C."/>
            <person name="Klenk H.P."/>
            <person name="Lapidus A."/>
        </authorList>
    </citation>
    <scope>NUCLEOTIDE SEQUENCE [LARGE SCALE GENOMIC DNA]</scope>
    <source>
        <strain evidence="4">DSM 44963</strain>
    </source>
</reference>
<dbReference type="InParanoid" id="D6TYT6"/>
<dbReference type="EMBL" id="ADVG01000003">
    <property type="protein sequence ID" value="EFH85161.1"/>
    <property type="molecule type" value="Genomic_DNA"/>
</dbReference>
<sequence>MSRVFITGSTDGLGLLAAKLLVEQGHAVVLHARNSERATSAQATLSEAEAVVIGDLASRAAMMHVAEQVNALGTFDAVIHNAGARYDEPRIETADGLEHMFAVNVLAPYILTALIARPARLIYLSSDLHRRGEPDFKDLQWMHRHWDGTQAYADSKLFDAVLAAAIARRWPNVFSNAVGPGWVPTKMGGPDAPDDMAQASATQVWLATSNEPAAHVSGKFFYHKKLSETHPAVHDVKVQNQLLAACESLSGVSLS</sequence>
<dbReference type="GO" id="GO:0016491">
    <property type="term" value="F:oxidoreductase activity"/>
    <property type="evidence" value="ECO:0007669"/>
    <property type="project" value="UniProtKB-KW"/>
</dbReference>
<evidence type="ECO:0000313" key="4">
    <source>
        <dbReference type="Proteomes" id="UP000004508"/>
    </source>
</evidence>
<comment type="similarity">
    <text evidence="1">Belongs to the short-chain dehydrogenases/reductases (SDR) family.</text>
</comment>
<dbReference type="InterPro" id="IPR036291">
    <property type="entry name" value="NAD(P)-bd_dom_sf"/>
</dbReference>
<evidence type="ECO:0000313" key="3">
    <source>
        <dbReference type="EMBL" id="EFH85161.1"/>
    </source>
</evidence>
<comment type="caution">
    <text evidence="3">The sequence shown here is derived from an EMBL/GenBank/DDBJ whole genome shotgun (WGS) entry which is preliminary data.</text>
</comment>
<dbReference type="SUPFAM" id="SSF51735">
    <property type="entry name" value="NAD(P)-binding Rossmann-fold domains"/>
    <property type="match status" value="1"/>
</dbReference>
<organism evidence="3 4">
    <name type="scientific">Ktedonobacter racemifer DSM 44963</name>
    <dbReference type="NCBI Taxonomy" id="485913"/>
    <lineage>
        <taxon>Bacteria</taxon>
        <taxon>Bacillati</taxon>
        <taxon>Chloroflexota</taxon>
        <taxon>Ktedonobacteria</taxon>
        <taxon>Ktedonobacterales</taxon>
        <taxon>Ktedonobacteraceae</taxon>
        <taxon>Ktedonobacter</taxon>
    </lineage>
</organism>
<name>D6TYT6_KTERA</name>
<keyword evidence="4" id="KW-1185">Reference proteome</keyword>
<dbReference type="Pfam" id="PF00106">
    <property type="entry name" value="adh_short"/>
    <property type="match status" value="1"/>
</dbReference>
<dbReference type="AlphaFoldDB" id="D6TYT6"/>
<protein>
    <submittedName>
        <fullName evidence="3">Short-chain dehydrogenase/reductase SDR</fullName>
    </submittedName>
</protein>
<dbReference type="RefSeq" id="WP_007917230.1">
    <property type="nucleotide sequence ID" value="NZ_ADVG01000003.1"/>
</dbReference>